<dbReference type="Pfam" id="PF01488">
    <property type="entry name" value="Shikimate_DH"/>
    <property type="match status" value="1"/>
</dbReference>
<dbReference type="GO" id="GO:0050661">
    <property type="term" value="F:NADP binding"/>
    <property type="evidence" value="ECO:0007669"/>
    <property type="project" value="InterPro"/>
</dbReference>
<dbReference type="SUPFAM" id="SSF69075">
    <property type="entry name" value="Glutamyl tRNA-reductase dimerization domain"/>
    <property type="match status" value="1"/>
</dbReference>
<dbReference type="Pfam" id="PF00745">
    <property type="entry name" value="GlutR_dimer"/>
    <property type="match status" value="1"/>
</dbReference>
<feature type="binding site" evidence="8">
    <location>
        <position position="109"/>
    </location>
    <ligand>
        <name>substrate</name>
    </ligand>
</feature>
<name>A0AAC9HLH1_9PSEU</name>
<comment type="miscellaneous">
    <text evidence="8">During catalysis, the active site Cys acts as a nucleophile attacking the alpha-carbonyl group of tRNA-bound glutamate with the formation of a thioester intermediate between enzyme and glutamate, and the concomitant release of tRNA(Glu). The thioester intermediate is finally reduced by direct hydride transfer from NADPH, to form the product GSA.</text>
</comment>
<dbReference type="Pfam" id="PF05201">
    <property type="entry name" value="GlutR_N"/>
    <property type="match status" value="1"/>
</dbReference>
<keyword evidence="15" id="KW-1185">Reference proteome</keyword>
<organism evidence="14 15">
    <name type="scientific">Actinoalloteichus hymeniacidonis</name>
    <dbReference type="NCBI Taxonomy" id="340345"/>
    <lineage>
        <taxon>Bacteria</taxon>
        <taxon>Bacillati</taxon>
        <taxon>Actinomycetota</taxon>
        <taxon>Actinomycetes</taxon>
        <taxon>Pseudonocardiales</taxon>
        <taxon>Pseudonocardiaceae</taxon>
        <taxon>Actinoalloteichus</taxon>
    </lineage>
</organism>
<feature type="domain" description="Glutamyl-tRNA reductase N-terminal" evidence="13">
    <location>
        <begin position="6"/>
        <end position="156"/>
    </location>
</feature>
<evidence type="ECO:0000256" key="5">
    <source>
        <dbReference type="ARBA" id="ARBA00023002"/>
    </source>
</evidence>
<comment type="catalytic activity">
    <reaction evidence="7 8 9">
        <text>(S)-4-amino-5-oxopentanoate + tRNA(Glu) + NADP(+) = L-glutamyl-tRNA(Glu) + NADPH + H(+)</text>
        <dbReference type="Rhea" id="RHEA:12344"/>
        <dbReference type="Rhea" id="RHEA-COMP:9663"/>
        <dbReference type="Rhea" id="RHEA-COMP:9680"/>
        <dbReference type="ChEBI" id="CHEBI:15378"/>
        <dbReference type="ChEBI" id="CHEBI:57501"/>
        <dbReference type="ChEBI" id="CHEBI:57783"/>
        <dbReference type="ChEBI" id="CHEBI:58349"/>
        <dbReference type="ChEBI" id="CHEBI:78442"/>
        <dbReference type="ChEBI" id="CHEBI:78520"/>
        <dbReference type="EC" id="1.2.1.70"/>
    </reaction>
</comment>
<feature type="binding site" evidence="8">
    <location>
        <begin position="189"/>
        <end position="194"/>
    </location>
    <ligand>
        <name>NADP(+)</name>
        <dbReference type="ChEBI" id="CHEBI:58349"/>
    </ligand>
</feature>
<sequence>MSVLAIGMSHRSAPLTLLERAVVAAPDTPKLLDELLRCPSVDEVGLLSTCNRVEVYAVVESFHSAVEEITGVLSRHAGVDGTELTDGMYVHYAAAAVEHLFTVASGLDSMVVGEEQILGQLRNAYTSAETAKTVGKTLHELLQQALRVGKRAHSETEIGAEGASVVSEALSDATELLGTLTGRRALVVGAGSMGGLAAAHLRRAGIAEIVVANRTADNGARLAEITSEAGTPARSVGLAGLADELAEADVAIVCTGSLATVVDVATVRAALARRTSDGPLVFCDLGLPRDVDAEVGELAGVAIVDLETLRGAVRGSVDGGAFGAVNALITAEVEHYFAAQRSASVTPTVTALRKRAAEVVDAELLRLDSRLPDLDAGVRSELSRTVRRVVDKLLHTPTVRVKQLAGSTPGAGYADALRELFNLDQQLPGAVSGLKAGTTADAAEPVSGTATPLDETRPAAPSGTPTASAVVTDVPTAAQGETPMVTGLVTGMPGSAESTEQRGHGEGTAAQHRRQRPGLDGEQR</sequence>
<dbReference type="PANTHER" id="PTHR43013">
    <property type="entry name" value="GLUTAMYL-TRNA REDUCTASE"/>
    <property type="match status" value="1"/>
</dbReference>
<dbReference type="EC" id="1.2.1.70" evidence="3 8"/>
<proteinExistence type="inferred from homology"/>
<evidence type="ECO:0000259" key="13">
    <source>
        <dbReference type="Pfam" id="PF05201"/>
    </source>
</evidence>
<reference evidence="15" key="1">
    <citation type="submission" date="2016-03" db="EMBL/GenBank/DDBJ databases">
        <title>Complete genome sequence of the type strain Actinoalloteichus hymeniacidonis DSM 45092.</title>
        <authorList>
            <person name="Schaffert L."/>
            <person name="Albersmeier A."/>
            <person name="Winkler A."/>
            <person name="Kalinowski J."/>
            <person name="Zotchev S."/>
            <person name="Ruckert C."/>
        </authorList>
    </citation>
    <scope>NUCLEOTIDE SEQUENCE [LARGE SCALE GENOMIC DNA]</scope>
    <source>
        <strain evidence="15">HPA177(T) (DSM 45092(T))</strain>
    </source>
</reference>
<comment type="domain">
    <text evidence="8">Possesses an unusual extended V-shaped dimeric structure with each monomer consisting of three distinct domains arranged along a curved 'spinal' alpha-helix. The N-terminal catalytic domain specifically recognizes the glutamate moiety of the substrate. The second domain is the NADPH-binding domain, and the third C-terminal domain is responsible for dimerization.</text>
</comment>
<dbReference type="InterPro" id="IPR036291">
    <property type="entry name" value="NAD(P)-bd_dom_sf"/>
</dbReference>
<comment type="subunit">
    <text evidence="8">Homodimer.</text>
</comment>
<dbReference type="SUPFAM" id="SSF51735">
    <property type="entry name" value="NAD(P)-binding Rossmann-fold domains"/>
    <property type="match status" value="1"/>
</dbReference>
<comment type="pathway">
    <text evidence="1 8 9">Porphyrin-containing compound metabolism; protoporphyrin-IX biosynthesis; 5-aminolevulinate from L-glutamyl-tRNA(Glu): step 1/2.</text>
</comment>
<feature type="compositionally biased region" description="Low complexity" evidence="10">
    <location>
        <begin position="458"/>
        <end position="469"/>
    </location>
</feature>
<feature type="binding site" evidence="8">
    <location>
        <position position="120"/>
    </location>
    <ligand>
        <name>substrate</name>
    </ligand>
</feature>
<dbReference type="AlphaFoldDB" id="A0AAC9HLH1"/>
<dbReference type="InterPro" id="IPR015895">
    <property type="entry name" value="4pyrrol_synth_GluRdtase_N"/>
</dbReference>
<comment type="function">
    <text evidence="8">Catalyzes the NADPH-dependent reduction of glutamyl-tRNA(Glu) to glutamate 1-semialdehyde (GSA).</text>
</comment>
<evidence type="ECO:0000256" key="3">
    <source>
        <dbReference type="ARBA" id="ARBA00012970"/>
    </source>
</evidence>
<dbReference type="SUPFAM" id="SSF69742">
    <property type="entry name" value="Glutamyl tRNA-reductase catalytic, N-terminal domain"/>
    <property type="match status" value="1"/>
</dbReference>
<dbReference type="EMBL" id="CP014859">
    <property type="protein sequence ID" value="AOS61314.1"/>
    <property type="molecule type" value="Genomic_DNA"/>
</dbReference>
<feature type="binding site" evidence="8">
    <location>
        <begin position="114"/>
        <end position="116"/>
    </location>
    <ligand>
        <name>substrate</name>
    </ligand>
</feature>
<dbReference type="Gene3D" id="3.30.460.30">
    <property type="entry name" value="Glutamyl-tRNA reductase, N-terminal domain"/>
    <property type="match status" value="1"/>
</dbReference>
<dbReference type="NCBIfam" id="NF000744">
    <property type="entry name" value="PRK00045.1-3"/>
    <property type="match status" value="1"/>
</dbReference>
<dbReference type="PROSITE" id="PS00747">
    <property type="entry name" value="GLUTR"/>
    <property type="match status" value="1"/>
</dbReference>
<evidence type="ECO:0000256" key="1">
    <source>
        <dbReference type="ARBA" id="ARBA00005059"/>
    </source>
</evidence>
<dbReference type="InterPro" id="IPR006151">
    <property type="entry name" value="Shikm_DH/Glu-tRNA_Rdtase"/>
</dbReference>
<dbReference type="HAMAP" id="MF_00087">
    <property type="entry name" value="Glu_tRNA_reductase"/>
    <property type="match status" value="1"/>
</dbReference>
<feature type="binding site" evidence="8">
    <location>
        <begin position="49"/>
        <end position="52"/>
    </location>
    <ligand>
        <name>substrate</name>
    </ligand>
</feature>
<keyword evidence="4 8" id="KW-0521">NADP</keyword>
<gene>
    <name evidence="8" type="primary">hemA</name>
    <name evidence="14" type="ORF">TL08_02380</name>
</gene>
<dbReference type="InterPro" id="IPR018214">
    <property type="entry name" value="GluRdtase_CS"/>
</dbReference>
<accession>A0AAC9HLH1</accession>
<evidence type="ECO:0000313" key="15">
    <source>
        <dbReference type="Proteomes" id="UP000095210"/>
    </source>
</evidence>
<dbReference type="InterPro" id="IPR015896">
    <property type="entry name" value="4pyrrol_synth_GluRdtase_dimer"/>
</dbReference>
<dbReference type="CDD" id="cd05213">
    <property type="entry name" value="NAD_bind_Glutamyl_tRNA_reduct"/>
    <property type="match status" value="1"/>
</dbReference>
<dbReference type="GO" id="GO:0008883">
    <property type="term" value="F:glutamyl-tRNA reductase activity"/>
    <property type="evidence" value="ECO:0007669"/>
    <property type="project" value="UniProtKB-UniRule"/>
</dbReference>
<dbReference type="NCBIfam" id="TIGR01035">
    <property type="entry name" value="hemA"/>
    <property type="match status" value="1"/>
</dbReference>
<evidence type="ECO:0000259" key="11">
    <source>
        <dbReference type="Pfam" id="PF00745"/>
    </source>
</evidence>
<keyword evidence="6 8" id="KW-0627">Porphyrin biosynthesis</keyword>
<comment type="similarity">
    <text evidence="2 8 9">Belongs to the glutamyl-tRNA reductase family.</text>
</comment>
<evidence type="ECO:0000256" key="6">
    <source>
        <dbReference type="ARBA" id="ARBA00023244"/>
    </source>
</evidence>
<dbReference type="InterPro" id="IPR036453">
    <property type="entry name" value="GluRdtase_dimer_dom_sf"/>
</dbReference>
<protein>
    <recommendedName>
        <fullName evidence="3 8">Glutamyl-tRNA reductase</fullName>
        <shortName evidence="8">GluTR</shortName>
        <ecNumber evidence="3 8">1.2.1.70</ecNumber>
    </recommendedName>
</protein>
<dbReference type="GO" id="GO:0019353">
    <property type="term" value="P:protoporphyrinogen IX biosynthetic process from glutamate"/>
    <property type="evidence" value="ECO:0007669"/>
    <property type="project" value="TreeGrafter"/>
</dbReference>
<evidence type="ECO:0000256" key="10">
    <source>
        <dbReference type="SAM" id="MobiDB-lite"/>
    </source>
</evidence>
<evidence type="ECO:0000313" key="14">
    <source>
        <dbReference type="EMBL" id="AOS61314.1"/>
    </source>
</evidence>
<evidence type="ECO:0000256" key="2">
    <source>
        <dbReference type="ARBA" id="ARBA00005916"/>
    </source>
</evidence>
<evidence type="ECO:0000256" key="4">
    <source>
        <dbReference type="ARBA" id="ARBA00022857"/>
    </source>
</evidence>
<dbReference type="KEGG" id="ahm:TL08_02380"/>
<evidence type="ECO:0000256" key="8">
    <source>
        <dbReference type="HAMAP-Rule" id="MF_00087"/>
    </source>
</evidence>
<dbReference type="Proteomes" id="UP000095210">
    <property type="component" value="Chromosome"/>
</dbReference>
<dbReference type="PANTHER" id="PTHR43013:SF1">
    <property type="entry name" value="GLUTAMYL-TRNA REDUCTASE"/>
    <property type="match status" value="1"/>
</dbReference>
<feature type="active site" description="Nucleophile" evidence="8">
    <location>
        <position position="50"/>
    </location>
</feature>
<feature type="domain" description="Tetrapyrrole biosynthesis glutamyl-tRNA reductase dimerisation" evidence="11">
    <location>
        <begin position="325"/>
        <end position="423"/>
    </location>
</feature>
<dbReference type="InterPro" id="IPR000343">
    <property type="entry name" value="4pyrrol_synth_GluRdtase"/>
</dbReference>
<evidence type="ECO:0000256" key="9">
    <source>
        <dbReference type="RuleBase" id="RU000584"/>
    </source>
</evidence>
<dbReference type="Gene3D" id="3.40.50.720">
    <property type="entry name" value="NAD(P)-binding Rossmann-like Domain"/>
    <property type="match status" value="1"/>
</dbReference>
<feature type="site" description="Important for activity" evidence="8">
    <location>
        <position position="99"/>
    </location>
</feature>
<dbReference type="FunFam" id="3.30.460.30:FF:000001">
    <property type="entry name" value="Glutamyl-tRNA reductase"/>
    <property type="match status" value="1"/>
</dbReference>
<evidence type="ECO:0000259" key="12">
    <source>
        <dbReference type="Pfam" id="PF01488"/>
    </source>
</evidence>
<evidence type="ECO:0000256" key="7">
    <source>
        <dbReference type="ARBA" id="ARBA00047464"/>
    </source>
</evidence>
<dbReference type="InterPro" id="IPR036343">
    <property type="entry name" value="GluRdtase_N_sf"/>
</dbReference>
<keyword evidence="5 8" id="KW-0560">Oxidoreductase</keyword>
<feature type="region of interest" description="Disordered" evidence="10">
    <location>
        <begin position="438"/>
        <end position="524"/>
    </location>
</feature>
<feature type="domain" description="Quinate/shikimate 5-dehydrogenase/glutamyl-tRNA reductase" evidence="12">
    <location>
        <begin position="173"/>
        <end position="310"/>
    </location>
</feature>